<dbReference type="AlphaFoldDB" id="A0A060VIP4"/>
<dbReference type="SUPFAM" id="SSF55186">
    <property type="entry name" value="ThrRS/AlaRS common domain"/>
    <property type="match status" value="1"/>
</dbReference>
<dbReference type="InterPro" id="IPR018163">
    <property type="entry name" value="Thr/Ala-tRNA-synth_IIc_edit"/>
</dbReference>
<evidence type="ECO:0000313" key="1">
    <source>
        <dbReference type="EMBL" id="STW48857.1"/>
    </source>
</evidence>
<dbReference type="PANTHER" id="PTHR43462:SF2">
    <property type="entry name" value="THREONYL AND ALANYL TRNA SYNTHETASE SECOND ADDITIONAL DOMAIN-CONTAINING PROTEIN"/>
    <property type="match status" value="1"/>
</dbReference>
<dbReference type="InterPro" id="IPR009000">
    <property type="entry name" value="Transl_B-barrel_sf"/>
</dbReference>
<dbReference type="EMBL" id="UGNC01000005">
    <property type="protein sequence ID" value="STW48857.1"/>
    <property type="molecule type" value="Genomic_DNA"/>
</dbReference>
<dbReference type="RefSeq" id="WP_044242034.1">
    <property type="nucleotide sequence ID" value="NZ_CBDACG010000007.1"/>
</dbReference>
<name>A0A060VIP4_KLEPN</name>
<proteinExistence type="predicted"/>
<dbReference type="GO" id="GO:0016787">
    <property type="term" value="F:hydrolase activity"/>
    <property type="evidence" value="ECO:0007669"/>
    <property type="project" value="UniProtKB-KW"/>
</dbReference>
<accession>A0A060VIP4</accession>
<keyword evidence="1" id="KW-0378">Hydrolase</keyword>
<evidence type="ECO:0000313" key="2">
    <source>
        <dbReference type="Proteomes" id="UP000255167"/>
    </source>
</evidence>
<dbReference type="InterPro" id="IPR051335">
    <property type="entry name" value="Alanyl-tRNA_Editing_Enzymes"/>
</dbReference>
<sequence length="209" mass="22590">MTERVYYTSDATDGRAQIIACTAEADGRYAIELDRTLFHPQGGGQPADRGWIAGQVVETVAVRGERVLHILSQPLPLGEVEIKIDASARQLHARLHSVGHLLGLAGEQLGWQPVKAHHWPGEGRITFTSRNSAALPDASALLALVKAWQAQDLPRQVTFADGMRKVGFGELPAYPCGGTHVARLAELGDIVISQIKMKKGQLVVSYTLA</sequence>
<gene>
    <name evidence="1" type="ORF">NCTC9617_05469</name>
</gene>
<dbReference type="PANTHER" id="PTHR43462">
    <property type="entry name" value="ALANYL-TRNA EDITING PROTEIN"/>
    <property type="match status" value="1"/>
</dbReference>
<dbReference type="SUPFAM" id="SSF50447">
    <property type="entry name" value="Translation proteins"/>
    <property type="match status" value="1"/>
</dbReference>
<dbReference type="Proteomes" id="UP000255167">
    <property type="component" value="Unassembled WGS sequence"/>
</dbReference>
<organism evidence="1 2">
    <name type="scientific">Klebsiella pneumoniae</name>
    <dbReference type="NCBI Taxonomy" id="573"/>
    <lineage>
        <taxon>Bacteria</taxon>
        <taxon>Pseudomonadati</taxon>
        <taxon>Pseudomonadota</taxon>
        <taxon>Gammaproteobacteria</taxon>
        <taxon>Enterobacterales</taxon>
        <taxon>Enterobacteriaceae</taxon>
        <taxon>Klebsiella/Raoultella group</taxon>
        <taxon>Klebsiella</taxon>
        <taxon>Klebsiella pneumoniae complex</taxon>
    </lineage>
</organism>
<protein>
    <submittedName>
        <fullName evidence="1">Metal-dependent hydrolase</fullName>
    </submittedName>
</protein>
<dbReference type="Gene3D" id="3.30.980.10">
    <property type="entry name" value="Threonyl-trna Synthetase, Chain A, domain 2"/>
    <property type="match status" value="1"/>
</dbReference>
<dbReference type="Gene3D" id="2.40.30.130">
    <property type="match status" value="1"/>
</dbReference>
<reference evidence="1 2" key="1">
    <citation type="submission" date="2018-06" db="EMBL/GenBank/DDBJ databases">
        <authorList>
            <consortium name="Pathogen Informatics"/>
            <person name="Doyle S."/>
        </authorList>
    </citation>
    <scope>NUCLEOTIDE SEQUENCE [LARGE SCALE GENOMIC DNA]</scope>
    <source>
        <strain evidence="1 2">NCTC9617</strain>
    </source>
</reference>
<dbReference type="GO" id="GO:0000166">
    <property type="term" value="F:nucleotide binding"/>
    <property type="evidence" value="ECO:0007669"/>
    <property type="project" value="InterPro"/>
</dbReference>